<protein>
    <submittedName>
        <fullName evidence="1">Uncharacterized protein</fullName>
    </submittedName>
</protein>
<sequence length="143" mass="16734">MLILIYQRILWDQDSHANAGKKEPTGSFFIRILIKKEIMMIHEKEIWLGFSESPADYFDDSLSFKEARPFIITKVYSGTSLIRVTEASTNLKQKYIIDVELNSGKVLQFDKYSSYIINVKSLKQKLKPLIGPTFDKKYKYIKR</sequence>
<gene>
    <name evidence="1" type="ORF">EELLY_v1c02300</name>
</gene>
<dbReference type="AlphaFoldDB" id="A0A8E2QXS4"/>
<evidence type="ECO:0000313" key="2">
    <source>
        <dbReference type="Proteomes" id="UP000239010"/>
    </source>
</evidence>
<dbReference type="Proteomes" id="UP000239010">
    <property type="component" value="Unassembled WGS sequence"/>
</dbReference>
<accession>A0A8E2QXS4</accession>
<dbReference type="EMBL" id="PHND01000001">
    <property type="protein sequence ID" value="PPE04550.1"/>
    <property type="molecule type" value="Genomic_DNA"/>
</dbReference>
<dbReference type="RefSeq" id="WP_104205698.1">
    <property type="nucleotide sequence ID" value="NZ_PHND01000001.1"/>
</dbReference>
<evidence type="ECO:0000313" key="1">
    <source>
        <dbReference type="EMBL" id="PPE04550.1"/>
    </source>
</evidence>
<name>A0A8E2QXS4_9MOLU</name>
<proteinExistence type="predicted"/>
<reference evidence="1 2" key="1">
    <citation type="submission" date="2017-11" db="EMBL/GenBank/DDBJ databases">
        <title>Genome sequence of Entomoplasma ellychniae ELCN-1 (ATCC 43707).</title>
        <authorList>
            <person name="Lo W.-S."/>
            <person name="Gasparich G.E."/>
            <person name="Kuo C.-H."/>
        </authorList>
    </citation>
    <scope>NUCLEOTIDE SEQUENCE [LARGE SCALE GENOMIC DNA]</scope>
    <source>
        <strain evidence="1 2">ELCN-1</strain>
    </source>
</reference>
<organism evidence="1 2">
    <name type="scientific">Entomoplasma ellychniae</name>
    <dbReference type="NCBI Taxonomy" id="2114"/>
    <lineage>
        <taxon>Bacteria</taxon>
        <taxon>Bacillati</taxon>
        <taxon>Mycoplasmatota</taxon>
        <taxon>Mollicutes</taxon>
        <taxon>Entomoplasmatales</taxon>
        <taxon>Entomoplasmataceae</taxon>
        <taxon>Entomoplasma</taxon>
    </lineage>
</organism>
<keyword evidence="2" id="KW-1185">Reference proteome</keyword>
<comment type="caution">
    <text evidence="1">The sequence shown here is derived from an EMBL/GenBank/DDBJ whole genome shotgun (WGS) entry which is preliminary data.</text>
</comment>